<organism evidence="5 6">
    <name type="scientific">Halomonas flagellata</name>
    <dbReference type="NCBI Taxonomy" id="2920385"/>
    <lineage>
        <taxon>Bacteria</taxon>
        <taxon>Pseudomonadati</taxon>
        <taxon>Pseudomonadota</taxon>
        <taxon>Gammaproteobacteria</taxon>
        <taxon>Oceanospirillales</taxon>
        <taxon>Halomonadaceae</taxon>
        <taxon>Halomonas</taxon>
    </lineage>
</organism>
<sequence length="75" mass="8530">MDQLAKAVGERIRYQRKARGLSQDNLALLSGIDRSYVGRIERGEVNITVEMLYRIARVVGCEPALFLPEIKDTHE</sequence>
<evidence type="ECO:0000256" key="2">
    <source>
        <dbReference type="ARBA" id="ARBA00023125"/>
    </source>
</evidence>
<dbReference type="PANTHER" id="PTHR46797">
    <property type="entry name" value="HTH-TYPE TRANSCRIPTIONAL REGULATOR"/>
    <property type="match status" value="1"/>
</dbReference>
<keyword evidence="1" id="KW-0805">Transcription regulation</keyword>
<comment type="caution">
    <text evidence="5">The sequence shown here is derived from an EMBL/GenBank/DDBJ whole genome shotgun (WGS) entry which is preliminary data.</text>
</comment>
<dbReference type="EMBL" id="JAKVPY010000009">
    <property type="protein sequence ID" value="MCH4563460.1"/>
    <property type="molecule type" value="Genomic_DNA"/>
</dbReference>
<keyword evidence="6" id="KW-1185">Reference proteome</keyword>
<dbReference type="Gene3D" id="1.10.260.40">
    <property type="entry name" value="lambda repressor-like DNA-binding domains"/>
    <property type="match status" value="1"/>
</dbReference>
<keyword evidence="2" id="KW-0238">DNA-binding</keyword>
<dbReference type="SUPFAM" id="SSF47413">
    <property type="entry name" value="lambda repressor-like DNA-binding domains"/>
    <property type="match status" value="1"/>
</dbReference>
<name>A0ABS9RUH1_9GAMM</name>
<accession>A0ABS9RUH1</accession>
<dbReference type="PROSITE" id="PS50943">
    <property type="entry name" value="HTH_CROC1"/>
    <property type="match status" value="1"/>
</dbReference>
<evidence type="ECO:0000313" key="5">
    <source>
        <dbReference type="EMBL" id="MCH4563460.1"/>
    </source>
</evidence>
<proteinExistence type="predicted"/>
<dbReference type="RefSeq" id="WP_240568148.1">
    <property type="nucleotide sequence ID" value="NZ_JAKVPY010000009.1"/>
</dbReference>
<dbReference type="Pfam" id="PF01381">
    <property type="entry name" value="HTH_3"/>
    <property type="match status" value="1"/>
</dbReference>
<dbReference type="SMART" id="SM00530">
    <property type="entry name" value="HTH_XRE"/>
    <property type="match status" value="1"/>
</dbReference>
<dbReference type="InterPro" id="IPR050807">
    <property type="entry name" value="TransReg_Diox_bact_type"/>
</dbReference>
<protein>
    <submittedName>
        <fullName evidence="5">Helix-turn-helix domain-containing protein</fullName>
    </submittedName>
</protein>
<evidence type="ECO:0000259" key="4">
    <source>
        <dbReference type="PROSITE" id="PS50943"/>
    </source>
</evidence>
<dbReference type="InterPro" id="IPR001387">
    <property type="entry name" value="Cro/C1-type_HTH"/>
</dbReference>
<gene>
    <name evidence="5" type="ORF">MKP05_09990</name>
</gene>
<dbReference type="InterPro" id="IPR010982">
    <property type="entry name" value="Lambda_DNA-bd_dom_sf"/>
</dbReference>
<keyword evidence="3" id="KW-0804">Transcription</keyword>
<evidence type="ECO:0000256" key="1">
    <source>
        <dbReference type="ARBA" id="ARBA00023015"/>
    </source>
</evidence>
<evidence type="ECO:0000256" key="3">
    <source>
        <dbReference type="ARBA" id="ARBA00023163"/>
    </source>
</evidence>
<reference evidence="5 6" key="1">
    <citation type="submission" date="2022-02" db="EMBL/GenBank/DDBJ databases">
        <title>Halomonas fukangensis sp. nov., a halophilic bacterium isolated from a bulk soil of Kalidium foliatum at Fukang.</title>
        <authorList>
            <person name="Huang Y."/>
        </authorList>
    </citation>
    <scope>NUCLEOTIDE SEQUENCE [LARGE SCALE GENOMIC DNA]</scope>
    <source>
        <strain evidence="5 6">EGI 63088</strain>
    </source>
</reference>
<dbReference type="Proteomes" id="UP001202117">
    <property type="component" value="Unassembled WGS sequence"/>
</dbReference>
<dbReference type="PANTHER" id="PTHR46797:SF23">
    <property type="entry name" value="HTH-TYPE TRANSCRIPTIONAL REGULATOR SUTR"/>
    <property type="match status" value="1"/>
</dbReference>
<dbReference type="CDD" id="cd00093">
    <property type="entry name" value="HTH_XRE"/>
    <property type="match status" value="1"/>
</dbReference>
<feature type="domain" description="HTH cro/C1-type" evidence="4">
    <location>
        <begin position="12"/>
        <end position="66"/>
    </location>
</feature>
<evidence type="ECO:0000313" key="6">
    <source>
        <dbReference type="Proteomes" id="UP001202117"/>
    </source>
</evidence>